<dbReference type="OrthoDB" id="483160at2"/>
<dbReference type="Pfam" id="PF17645">
    <property type="entry name" value="Amdase"/>
    <property type="match status" value="1"/>
</dbReference>
<dbReference type="EMBL" id="SMFQ01000004">
    <property type="protein sequence ID" value="TCJ85193.1"/>
    <property type="molecule type" value="Genomic_DNA"/>
</dbReference>
<gene>
    <name evidence="1" type="ORF">EV695_3160</name>
</gene>
<proteinExistence type="predicted"/>
<dbReference type="PIRSF" id="PIRSF015736">
    <property type="entry name" value="MI"/>
    <property type="match status" value="1"/>
</dbReference>
<dbReference type="AlphaFoldDB" id="A0A4R1EV85"/>
<organism evidence="1 2">
    <name type="scientific">Cocleimonas flava</name>
    <dbReference type="NCBI Taxonomy" id="634765"/>
    <lineage>
        <taxon>Bacteria</taxon>
        <taxon>Pseudomonadati</taxon>
        <taxon>Pseudomonadota</taxon>
        <taxon>Gammaproteobacteria</taxon>
        <taxon>Thiotrichales</taxon>
        <taxon>Thiotrichaceae</taxon>
        <taxon>Cocleimonas</taxon>
    </lineage>
</organism>
<dbReference type="RefSeq" id="WP_131906896.1">
    <property type="nucleotide sequence ID" value="NZ_BAAAFU010000001.1"/>
</dbReference>
<dbReference type="PANTHER" id="PTHR40267">
    <property type="entry name" value="BLR3294 PROTEIN"/>
    <property type="match status" value="1"/>
</dbReference>
<keyword evidence="2" id="KW-1185">Reference proteome</keyword>
<dbReference type="PANTHER" id="PTHR40267:SF1">
    <property type="entry name" value="BLR3294 PROTEIN"/>
    <property type="match status" value="1"/>
</dbReference>
<evidence type="ECO:0000313" key="1">
    <source>
        <dbReference type="EMBL" id="TCJ85193.1"/>
    </source>
</evidence>
<accession>A0A4R1EV85</accession>
<dbReference type="Proteomes" id="UP000294887">
    <property type="component" value="Unassembled WGS sequence"/>
</dbReference>
<dbReference type="InterPro" id="IPR053714">
    <property type="entry name" value="Iso_Racemase_Enz_sf"/>
</dbReference>
<keyword evidence="1" id="KW-0413">Isomerase</keyword>
<dbReference type="Gene3D" id="3.40.50.12500">
    <property type="match status" value="1"/>
</dbReference>
<evidence type="ECO:0000313" key="2">
    <source>
        <dbReference type="Proteomes" id="UP000294887"/>
    </source>
</evidence>
<sequence length="254" mass="28096">MDTLKYDLLAKETVKQLGLIVLQSDVTIEDEFRFYFANQNISLFVNRIPFENEVTKELLQQMENHLGDTMSQFPIEAEFDALGYACTSGALLIGADRISELVAEKRPCKMVTNPLTATLSALQSINAKKIAYLAPYSESVCAEMIQYFESNGIQVIASATYDEAEDRFVGRISPATLQRDAINLAKNNPDIDAVFMACTNLKCAHILAEVEAQTGITALSSNQVLAWDLARHAGLDLTYNSSDNFTSNKGNLFK</sequence>
<protein>
    <submittedName>
        <fullName evidence="1">Maleate isomerase</fullName>
    </submittedName>
</protein>
<comment type="caution">
    <text evidence="1">The sequence shown here is derived from an EMBL/GenBank/DDBJ whole genome shotgun (WGS) entry which is preliminary data.</text>
</comment>
<reference evidence="1 2" key="1">
    <citation type="submission" date="2019-03" db="EMBL/GenBank/DDBJ databases">
        <title>Genomic Encyclopedia of Type Strains, Phase IV (KMG-IV): sequencing the most valuable type-strain genomes for metagenomic binning, comparative biology and taxonomic classification.</title>
        <authorList>
            <person name="Goeker M."/>
        </authorList>
    </citation>
    <scope>NUCLEOTIDE SEQUENCE [LARGE SCALE GENOMIC DNA]</scope>
    <source>
        <strain evidence="1 2">DSM 24830</strain>
    </source>
</reference>
<name>A0A4R1EV85_9GAMM</name>
<dbReference type="InterPro" id="IPR026286">
    <property type="entry name" value="MaiA/AMDase"/>
</dbReference>
<dbReference type="GO" id="GO:0016853">
    <property type="term" value="F:isomerase activity"/>
    <property type="evidence" value="ECO:0007669"/>
    <property type="project" value="UniProtKB-KW"/>
</dbReference>